<comment type="caution">
    <text evidence="2">The sequence shown here is derived from an EMBL/GenBank/DDBJ whole genome shotgun (WGS) entry which is preliminary data.</text>
</comment>
<sequence>MVGDQIHSAFLCKGETERATNTRQVLFWARETNTTPIELLSPHRHRLYVPIHFRSCEIAYGPKTLFHSIVVVPKDPITKDQIKYPGERMPTSTTISTLKASTAARRRGCENDAETRSEDDGS</sequence>
<feature type="compositionally biased region" description="Basic and acidic residues" evidence="1">
    <location>
        <begin position="107"/>
        <end position="122"/>
    </location>
</feature>
<protein>
    <submittedName>
        <fullName evidence="2">Uncharacterized protein</fullName>
    </submittedName>
</protein>
<feature type="region of interest" description="Disordered" evidence="1">
    <location>
        <begin position="82"/>
        <end position="122"/>
    </location>
</feature>
<dbReference type="AlphaFoldDB" id="A0A4U5M8I7"/>
<feature type="compositionally biased region" description="Polar residues" evidence="1">
    <location>
        <begin position="90"/>
        <end position="100"/>
    </location>
</feature>
<reference evidence="2 3" key="2">
    <citation type="journal article" date="2019" name="G3 (Bethesda)">
        <title>Hybrid Assembly of the Genome of the Entomopathogenic Nematode Steinernema carpocapsae Identifies the X-Chromosome.</title>
        <authorList>
            <person name="Serra L."/>
            <person name="Macchietto M."/>
            <person name="Macias-Munoz A."/>
            <person name="McGill C.J."/>
            <person name="Rodriguez I.M."/>
            <person name="Rodriguez B."/>
            <person name="Murad R."/>
            <person name="Mortazavi A."/>
        </authorList>
    </citation>
    <scope>NUCLEOTIDE SEQUENCE [LARGE SCALE GENOMIC DNA]</scope>
    <source>
        <strain evidence="2 3">ALL</strain>
    </source>
</reference>
<evidence type="ECO:0000313" key="2">
    <source>
        <dbReference type="EMBL" id="TKR65260.1"/>
    </source>
</evidence>
<dbReference type="Proteomes" id="UP000298663">
    <property type="component" value="Unassembled WGS sequence"/>
</dbReference>
<accession>A0A4U5M8I7</accession>
<gene>
    <name evidence="2" type="ORF">L596_025688</name>
</gene>
<name>A0A4U5M8I7_STECR</name>
<dbReference type="EMBL" id="AZBU02000009">
    <property type="protein sequence ID" value="TKR65260.1"/>
    <property type="molecule type" value="Genomic_DNA"/>
</dbReference>
<keyword evidence="3" id="KW-1185">Reference proteome</keyword>
<organism evidence="2 3">
    <name type="scientific">Steinernema carpocapsae</name>
    <name type="common">Entomopathogenic nematode</name>
    <dbReference type="NCBI Taxonomy" id="34508"/>
    <lineage>
        <taxon>Eukaryota</taxon>
        <taxon>Metazoa</taxon>
        <taxon>Ecdysozoa</taxon>
        <taxon>Nematoda</taxon>
        <taxon>Chromadorea</taxon>
        <taxon>Rhabditida</taxon>
        <taxon>Tylenchina</taxon>
        <taxon>Panagrolaimomorpha</taxon>
        <taxon>Strongyloidoidea</taxon>
        <taxon>Steinernematidae</taxon>
        <taxon>Steinernema</taxon>
    </lineage>
</organism>
<evidence type="ECO:0000313" key="3">
    <source>
        <dbReference type="Proteomes" id="UP000298663"/>
    </source>
</evidence>
<proteinExistence type="predicted"/>
<reference evidence="2 3" key="1">
    <citation type="journal article" date="2015" name="Genome Biol.">
        <title>Comparative genomics of Steinernema reveals deeply conserved gene regulatory networks.</title>
        <authorList>
            <person name="Dillman A.R."/>
            <person name="Macchietto M."/>
            <person name="Porter C.F."/>
            <person name="Rogers A."/>
            <person name="Williams B."/>
            <person name="Antoshechkin I."/>
            <person name="Lee M.M."/>
            <person name="Goodwin Z."/>
            <person name="Lu X."/>
            <person name="Lewis E.E."/>
            <person name="Goodrich-Blair H."/>
            <person name="Stock S.P."/>
            <person name="Adams B.J."/>
            <person name="Sternberg P.W."/>
            <person name="Mortazavi A."/>
        </authorList>
    </citation>
    <scope>NUCLEOTIDE SEQUENCE [LARGE SCALE GENOMIC DNA]</scope>
    <source>
        <strain evidence="2 3">ALL</strain>
    </source>
</reference>
<evidence type="ECO:0000256" key="1">
    <source>
        <dbReference type="SAM" id="MobiDB-lite"/>
    </source>
</evidence>